<dbReference type="Pfam" id="PF16029">
    <property type="entry name" value="DUF4787"/>
    <property type="match status" value="1"/>
</dbReference>
<evidence type="ECO:0000313" key="2">
    <source>
        <dbReference type="Proteomes" id="UP000652761"/>
    </source>
</evidence>
<proteinExistence type="predicted"/>
<dbReference type="Proteomes" id="UP000652761">
    <property type="component" value="Unassembled WGS sequence"/>
</dbReference>
<dbReference type="OrthoDB" id="1915375at2759"/>
<gene>
    <name evidence="1" type="ORF">Taro_005510</name>
</gene>
<accession>A0A843TUU0</accession>
<dbReference type="PANTHER" id="PTHR35455">
    <property type="entry name" value="UNNAMED PRODUCT"/>
    <property type="match status" value="1"/>
</dbReference>
<sequence>ATSSSIGRLTKEGAHFRVPRGIHIPDHTRGVLEEENLLRTAAGSRRPRGDLVESSGGVSVLPPMARTTSPISSTSALLILVLLSFATAKSPHPITDAEIRAKKNACYADIERSGLWGWQCRSSLVTKENCALRCLSPACYELIYESDPLEEGEIDYIRSQEYKYCMHKLSIGESLNGVKGSFNY</sequence>
<protein>
    <submittedName>
        <fullName evidence="1">Uncharacterized protein</fullName>
    </submittedName>
</protein>
<reference evidence="1" key="1">
    <citation type="submission" date="2017-07" db="EMBL/GenBank/DDBJ databases">
        <title>Taro Niue Genome Assembly and Annotation.</title>
        <authorList>
            <person name="Atibalentja N."/>
            <person name="Keating K."/>
            <person name="Fields C.J."/>
        </authorList>
    </citation>
    <scope>NUCLEOTIDE SEQUENCE</scope>
    <source>
        <strain evidence="1">Niue_2</strain>
        <tissue evidence="1">Leaf</tissue>
    </source>
</reference>
<evidence type="ECO:0000313" key="1">
    <source>
        <dbReference type="EMBL" id="MQL73164.1"/>
    </source>
</evidence>
<comment type="caution">
    <text evidence="1">The sequence shown here is derived from an EMBL/GenBank/DDBJ whole genome shotgun (WGS) entry which is preliminary data.</text>
</comment>
<dbReference type="AlphaFoldDB" id="A0A843TUU0"/>
<dbReference type="InterPro" id="IPR031985">
    <property type="entry name" value="DUF4787"/>
</dbReference>
<feature type="non-terminal residue" evidence="1">
    <location>
        <position position="184"/>
    </location>
</feature>
<dbReference type="PANTHER" id="PTHR35455:SF1">
    <property type="entry name" value="AGAP005842-PA"/>
    <property type="match status" value="1"/>
</dbReference>
<organism evidence="1 2">
    <name type="scientific">Colocasia esculenta</name>
    <name type="common">Wild taro</name>
    <name type="synonym">Arum esculentum</name>
    <dbReference type="NCBI Taxonomy" id="4460"/>
    <lineage>
        <taxon>Eukaryota</taxon>
        <taxon>Viridiplantae</taxon>
        <taxon>Streptophyta</taxon>
        <taxon>Embryophyta</taxon>
        <taxon>Tracheophyta</taxon>
        <taxon>Spermatophyta</taxon>
        <taxon>Magnoliopsida</taxon>
        <taxon>Liliopsida</taxon>
        <taxon>Araceae</taxon>
        <taxon>Aroideae</taxon>
        <taxon>Colocasieae</taxon>
        <taxon>Colocasia</taxon>
    </lineage>
</organism>
<name>A0A843TUU0_COLES</name>
<dbReference type="EMBL" id="NMUH01000156">
    <property type="protein sequence ID" value="MQL73164.1"/>
    <property type="molecule type" value="Genomic_DNA"/>
</dbReference>
<keyword evidence="2" id="KW-1185">Reference proteome</keyword>